<evidence type="ECO:0000313" key="11">
    <source>
        <dbReference type="Proteomes" id="UP000321635"/>
    </source>
</evidence>
<sequence>MTNITALISDAALFVLLPWALWRLLQKTLPIAVLPILVGILLAVWHVPVQKYGVPSLYGNDIGWVAVLVLAFTAGLEMWQHPGEGDGSHALPSPSLRRLLGGAAVALGGPFLIGSILAYEFFLPLHGWRAPHATPGIAAAAIGLCIAVSALPVLIGVVRELEPAQRPLGQLALKLAVVDDAALWIGLAALQFAAKGTAALHGWTGLEFVAVGLLVGLATAGNWASRHYRNPPSWVIWATVPVYLAAGSWAGMQLGLHELIGAYFAGAIMPPSWVRRLPVEWVGTFSLFWLAPMFFGHSGLRIDGDALTWPSVIASLMLVAVSIVTKIAAVYVYPPAAGLSRRQALSIGALLQCKGLMEIVAATILHGQGMLSEFAFASLMVLAVISTTLTGPLFRLFAPGGRKVRSSDTTGGGMLAPSTQTTR</sequence>
<dbReference type="RefSeq" id="WP_051291807.1">
    <property type="nucleotide sequence ID" value="NZ_AUBI01000001.1"/>
</dbReference>
<feature type="transmembrane region" description="Helical" evidence="8">
    <location>
        <begin position="200"/>
        <end position="220"/>
    </location>
</feature>
<dbReference type="GO" id="GO:0015297">
    <property type="term" value="F:antiporter activity"/>
    <property type="evidence" value="ECO:0007669"/>
    <property type="project" value="InterPro"/>
</dbReference>
<feature type="transmembrane region" description="Helical" evidence="8">
    <location>
        <begin position="6"/>
        <end position="22"/>
    </location>
</feature>
<dbReference type="PANTHER" id="PTHR32468">
    <property type="entry name" value="CATION/H + ANTIPORTER"/>
    <property type="match status" value="1"/>
</dbReference>
<dbReference type="PANTHER" id="PTHR32468:SF0">
    <property type="entry name" value="K(+)_H(+) ANTIPORTER 1"/>
    <property type="match status" value="1"/>
</dbReference>
<dbReference type="AlphaFoldDB" id="A0A511X6B9"/>
<feature type="transmembrane region" description="Helical" evidence="8">
    <location>
        <begin position="232"/>
        <end position="250"/>
    </location>
</feature>
<accession>A0A511X6B9</accession>
<dbReference type="InterPro" id="IPR038770">
    <property type="entry name" value="Na+/solute_symporter_sf"/>
</dbReference>
<organism evidence="10 11">
    <name type="scientific">Acetobacter nitrogenifigens DSM 23921 = NBRC 105050</name>
    <dbReference type="NCBI Taxonomy" id="1120919"/>
    <lineage>
        <taxon>Bacteria</taxon>
        <taxon>Pseudomonadati</taxon>
        <taxon>Pseudomonadota</taxon>
        <taxon>Alphaproteobacteria</taxon>
        <taxon>Acetobacterales</taxon>
        <taxon>Acetobacteraceae</taxon>
        <taxon>Acetobacter</taxon>
    </lineage>
</organism>
<feature type="transmembrane region" description="Helical" evidence="8">
    <location>
        <begin position="281"/>
        <end position="300"/>
    </location>
</feature>
<evidence type="ECO:0000259" key="9">
    <source>
        <dbReference type="Pfam" id="PF00999"/>
    </source>
</evidence>
<dbReference type="OrthoDB" id="9793589at2"/>
<dbReference type="InterPro" id="IPR050794">
    <property type="entry name" value="CPA2_transporter"/>
</dbReference>
<feature type="transmembrane region" description="Helical" evidence="8">
    <location>
        <begin position="99"/>
        <end position="117"/>
    </location>
</feature>
<keyword evidence="11" id="KW-1185">Reference proteome</keyword>
<evidence type="ECO:0000313" key="10">
    <source>
        <dbReference type="EMBL" id="GEN58493.1"/>
    </source>
</evidence>
<evidence type="ECO:0000256" key="6">
    <source>
        <dbReference type="ARBA" id="ARBA00023136"/>
    </source>
</evidence>
<feature type="transmembrane region" description="Helical" evidence="8">
    <location>
        <begin position="29"/>
        <end position="47"/>
    </location>
</feature>
<dbReference type="GO" id="GO:1902600">
    <property type="term" value="P:proton transmembrane transport"/>
    <property type="evidence" value="ECO:0007669"/>
    <property type="project" value="InterPro"/>
</dbReference>
<name>A0A511X6B9_9PROT</name>
<comment type="caution">
    <text evidence="10">The sequence shown here is derived from an EMBL/GenBank/DDBJ whole genome shotgun (WGS) entry which is preliminary data.</text>
</comment>
<keyword evidence="5" id="KW-0406">Ion transport</keyword>
<keyword evidence="3 8" id="KW-0812">Transmembrane</keyword>
<comment type="subcellular location">
    <subcellularLocation>
        <location evidence="1">Membrane</location>
        <topology evidence="1">Multi-pass membrane protein</topology>
    </subcellularLocation>
</comment>
<feature type="transmembrane region" description="Helical" evidence="8">
    <location>
        <begin position="62"/>
        <end position="79"/>
    </location>
</feature>
<evidence type="ECO:0000256" key="5">
    <source>
        <dbReference type="ARBA" id="ARBA00023065"/>
    </source>
</evidence>
<evidence type="ECO:0000256" key="1">
    <source>
        <dbReference type="ARBA" id="ARBA00004141"/>
    </source>
</evidence>
<protein>
    <submittedName>
        <fullName evidence="10">Sodium/hydrogen exchanger family protein</fullName>
    </submittedName>
</protein>
<keyword evidence="6 8" id="KW-0472">Membrane</keyword>
<feature type="transmembrane region" description="Helical" evidence="8">
    <location>
        <begin position="312"/>
        <end position="333"/>
    </location>
</feature>
<dbReference type="STRING" id="1120919.GCA_000429165_00384"/>
<feature type="transmembrane region" description="Helical" evidence="8">
    <location>
        <begin position="171"/>
        <end position="194"/>
    </location>
</feature>
<dbReference type="Pfam" id="PF00999">
    <property type="entry name" value="Na_H_Exchanger"/>
    <property type="match status" value="1"/>
</dbReference>
<proteinExistence type="predicted"/>
<keyword evidence="2" id="KW-0813">Transport</keyword>
<reference evidence="10 11" key="1">
    <citation type="submission" date="2019-07" db="EMBL/GenBank/DDBJ databases">
        <title>Whole genome shotgun sequence of Acetobacter nitrogenifigens NBRC 105050.</title>
        <authorList>
            <person name="Hosoyama A."/>
            <person name="Uohara A."/>
            <person name="Ohji S."/>
            <person name="Ichikawa N."/>
        </authorList>
    </citation>
    <scope>NUCLEOTIDE SEQUENCE [LARGE SCALE GENOMIC DNA]</scope>
    <source>
        <strain evidence="10 11">NBRC 105050</strain>
    </source>
</reference>
<feature type="domain" description="Cation/H+ exchanger transmembrane" evidence="9">
    <location>
        <begin position="14"/>
        <end position="394"/>
    </location>
</feature>
<feature type="transmembrane region" description="Helical" evidence="8">
    <location>
        <begin position="374"/>
        <end position="397"/>
    </location>
</feature>
<dbReference type="EMBL" id="BJYF01000001">
    <property type="protein sequence ID" value="GEN58493.1"/>
    <property type="molecule type" value="Genomic_DNA"/>
</dbReference>
<evidence type="ECO:0000256" key="8">
    <source>
        <dbReference type="SAM" id="Phobius"/>
    </source>
</evidence>
<evidence type="ECO:0000256" key="2">
    <source>
        <dbReference type="ARBA" id="ARBA00022448"/>
    </source>
</evidence>
<keyword evidence="4 8" id="KW-1133">Transmembrane helix</keyword>
<evidence type="ECO:0000256" key="4">
    <source>
        <dbReference type="ARBA" id="ARBA00022989"/>
    </source>
</evidence>
<dbReference type="InterPro" id="IPR006153">
    <property type="entry name" value="Cation/H_exchanger_TM"/>
</dbReference>
<dbReference type="Proteomes" id="UP000321635">
    <property type="component" value="Unassembled WGS sequence"/>
</dbReference>
<feature type="region of interest" description="Disordered" evidence="7">
    <location>
        <begin position="402"/>
        <end position="423"/>
    </location>
</feature>
<feature type="transmembrane region" description="Helical" evidence="8">
    <location>
        <begin position="137"/>
        <end position="159"/>
    </location>
</feature>
<gene>
    <name evidence="10" type="ORF">ANI02nite_03770</name>
</gene>
<evidence type="ECO:0000256" key="7">
    <source>
        <dbReference type="SAM" id="MobiDB-lite"/>
    </source>
</evidence>
<dbReference type="GO" id="GO:0016020">
    <property type="term" value="C:membrane"/>
    <property type="evidence" value="ECO:0007669"/>
    <property type="project" value="UniProtKB-SubCell"/>
</dbReference>
<evidence type="ECO:0000256" key="3">
    <source>
        <dbReference type="ARBA" id="ARBA00022692"/>
    </source>
</evidence>
<dbReference type="Gene3D" id="1.20.1530.20">
    <property type="match status" value="1"/>
</dbReference>